<feature type="region of interest" description="Disordered" evidence="4">
    <location>
        <begin position="41"/>
        <end position="60"/>
    </location>
</feature>
<proteinExistence type="predicted"/>
<dbReference type="InterPro" id="IPR003284">
    <property type="entry name" value="Sal_SpvB"/>
</dbReference>
<sequence>MPRGINTFVILIILGMCVFGSEHLQAYVCNYDLAQTGGTSNNCEPQSTPTTPPSISAPASSTTGEYTVSWGASSSDTTFKYMLYESKDDGGFQFLSSLSSSTRSQLLQGRSSGQYKYRVSACNLTGGGCSSSRETSGYTVVNLPLPMPNTPSTPNVPNVSANGNFTVSWNIVEHATFYRLVEEQNNNTWELSSNSKSFSELADGYYRFKVQACNSASVCSAFSLSKSIIVARPPTGTPSFTGQTSFTTYFMIGTVDLAWTSVERATSYDLQHLESNQWVNVDSSGTSQSLENQPIGVNQYRVRACNAGGCAAWSSAFSVTLTQLSNIVGAHQQRNNVVLSVIAVTGRFIEVKVDGAVVIPRDSNSGLTFNLTLDDGQHSVLARTCTLNMESYSCSDYGKYFQLEVIGPPGMPSSISRTGNTQFNGEAIINWGAASGIVHTYKLYQKVNGGSPQLIYSGLNQQYVLNNLTNANYQFLVEACNTFSNQEECSQLRSTTSEPAKNLAALIPDWLQDDYGIYEGNFNANLGNETLLLGHKEIILLHGDIITPIAIFPTVPNAIVSWGADGQASYQAFHFDADPDNYEVHIGDLSGDGYAEIFLQGKTKGSTSYILSSSGALIQSLASGYLNVDWSAQSYVASIENGGIQLNYIGNSAENNFAETNSNGVVTHLQIPVTKPIINGTPPRFIYEGESFLFQPELSIQNVDLSLSGHPSWMYVNNELNELIGEVITYANETYSVRIDVNEIKSSHTVPVNFTFRLDVIKGFTIPQEDYEVYLAANGDIYLKSKSSATFFKVKVEGQLYWILQITQAEFDAANAVLNTDYRIEYLDVEGDDKIDLVIYPRTGVELSSYAISAIEDTSHTIDVGGPAEFVVPDAAFIAPTVPLNEIVGSVPASAGVSGSAASYAIPISIPPGRNNMQPKVALNYSSRSGNGIAGVGWSLSAGSGISRCGATYAQDGFTAGISFNDQTDKLCIDGMRLKLVSGTYGASGAVYRTELDNFEKVTQTGAINGTSTTFTVENFSGLIRYYGVSTGGYGAQVVPVGQTKTLSWLISHESTHAGNNTIHYEYSSTKDSEIVLNTIYYTGTSSSAGNRKVEFTYRDDRPVKRVNYLGGGKLKQTKLLSKITSYYDNSQVSEYSLNYSTDIDDTDITPSAASGRALLRSIKMCGEDSSNCYEPTVFDWLENKTAYELEVLKTSDGVEISEATTYLSSVLPHGDINGDGVRDWSNYFINAEGDKVDHNFTLNTCKYDRVVFKRRLCLDADFDLNGTTDMWTVENEKLVLKLTSSSNGSVSSTEVITDIPMNQGGDNLYDFIIHAADFNGDGWADLLISRYENLQLHIYYYPNQRSKTNPYLESTKQKIYNYSKPHGAPSDVNIQFAGDIDGNGLPDLVIYYQSPDYVNAYPKEILLTQTTSTEAGLSFTAKNIDYYAGEFSQFAMFFDVNSDGFDDLIGWDGTKDIKEDDSALNVLARINQGNGNFGEPVNLGNLFTKRTYKIQITGEYHDWKYQYAPKYQDAIKVMDVNGDGRSELILPGSELIKGCARVQHKGEPQWFCGDSIYSDTENYTVDGWVTAPISSNFDYSIYQYAAFSFDENASGNITVSSSATGLIGAANHSMVVDSFGKGLPDLAFSYGCVFSSSCKLKIPETNPLPSGIVPGKVYFNRNYGSATDSTLNKTSYRPRDMLIRSTEAMGKISEWDYLPLSSGQQPANALDKTFDIYQTIYDNPLNYVGGQFAFASSMYVVSEFRQSNGLGSLNNTNYQYRDAVYNAVGRGFQGFGRIIVDSPSQLDANGNIAEGVRSVTNFRQVFPLTSRPLTIRRCLVKIDDDTCDDSILGGNRLFYESYKYTTMTTDINSRP</sequence>
<name>A0ABV3MUJ2_9GAMM</name>
<gene>
    <name evidence="6" type="ORF">ABVT42_20405</name>
</gene>
<accession>A0ABV3MUJ2</accession>
<dbReference type="InterPro" id="IPR003961">
    <property type="entry name" value="FN3_dom"/>
</dbReference>
<feature type="compositionally biased region" description="Low complexity" evidence="4">
    <location>
        <begin position="45"/>
        <end position="60"/>
    </location>
</feature>
<dbReference type="EMBL" id="JBFDAH010000037">
    <property type="protein sequence ID" value="MEW4367846.1"/>
    <property type="molecule type" value="Genomic_DNA"/>
</dbReference>
<evidence type="ECO:0000256" key="3">
    <source>
        <dbReference type="ARBA" id="ARBA00023026"/>
    </source>
</evidence>
<dbReference type="Proteomes" id="UP001554427">
    <property type="component" value="Unassembled WGS sequence"/>
</dbReference>
<dbReference type="InterPro" id="IPR013783">
    <property type="entry name" value="Ig-like_fold"/>
</dbReference>
<feature type="domain" description="Fibronectin type-III" evidence="5">
    <location>
        <begin position="49"/>
        <end position="130"/>
    </location>
</feature>
<evidence type="ECO:0000256" key="4">
    <source>
        <dbReference type="SAM" id="MobiDB-lite"/>
    </source>
</evidence>
<dbReference type="SMART" id="SM00060">
    <property type="entry name" value="FN3"/>
    <property type="match status" value="4"/>
</dbReference>
<evidence type="ECO:0000259" key="5">
    <source>
        <dbReference type="SMART" id="SM00060"/>
    </source>
</evidence>
<evidence type="ECO:0000313" key="7">
    <source>
        <dbReference type="Proteomes" id="UP001554427"/>
    </source>
</evidence>
<dbReference type="Gene3D" id="2.60.40.10">
    <property type="entry name" value="Immunoglobulins"/>
    <property type="match status" value="4"/>
</dbReference>
<organism evidence="6 7">
    <name type="scientific">Aliikangiella maris</name>
    <dbReference type="NCBI Taxonomy" id="3162458"/>
    <lineage>
        <taxon>Bacteria</taxon>
        <taxon>Pseudomonadati</taxon>
        <taxon>Pseudomonadota</taxon>
        <taxon>Gammaproteobacteria</taxon>
        <taxon>Oceanospirillales</taxon>
        <taxon>Pleioneaceae</taxon>
        <taxon>Aliikangiella</taxon>
    </lineage>
</organism>
<dbReference type="InterPro" id="IPR028994">
    <property type="entry name" value="Integrin_alpha_N"/>
</dbReference>
<evidence type="ECO:0000256" key="1">
    <source>
        <dbReference type="ARBA" id="ARBA00004613"/>
    </source>
</evidence>
<feature type="domain" description="Fibronectin type-III" evidence="5">
    <location>
        <begin position="148"/>
        <end position="219"/>
    </location>
</feature>
<dbReference type="RefSeq" id="WP_367024330.1">
    <property type="nucleotide sequence ID" value="NZ_JBFDAH010000037.1"/>
</dbReference>
<comment type="subcellular location">
    <subcellularLocation>
        <location evidence="1">Secreted</location>
    </subcellularLocation>
</comment>
<feature type="domain" description="Fibronectin type-III" evidence="5">
    <location>
        <begin position="1400"/>
        <end position="1507"/>
    </location>
</feature>
<comment type="caution">
    <text evidence="6">The sequence shown here is derived from an EMBL/GenBank/DDBJ whole genome shotgun (WGS) entry which is preliminary data.</text>
</comment>
<dbReference type="Pfam" id="PF03534">
    <property type="entry name" value="SpvB"/>
    <property type="match status" value="1"/>
</dbReference>
<protein>
    <submittedName>
        <fullName evidence="6">SpvB/TcaC N-terminal domain-containing protein</fullName>
    </submittedName>
</protein>
<dbReference type="SUPFAM" id="SSF69318">
    <property type="entry name" value="Integrin alpha N-terminal domain"/>
    <property type="match status" value="1"/>
</dbReference>
<keyword evidence="2" id="KW-0964">Secreted</keyword>
<feature type="domain" description="Fibronectin type-III" evidence="5">
    <location>
        <begin position="409"/>
        <end position="486"/>
    </location>
</feature>
<keyword evidence="3" id="KW-0843">Virulence</keyword>
<reference evidence="6 7" key="1">
    <citation type="submission" date="2024-06" db="EMBL/GenBank/DDBJ databases">
        <title>Aliikangiella maris sp. nov., sp. nov., a phycosphere bacterium isolated from seawater and ecosystem role in Phaeocystis globosa blooms.</title>
        <authorList>
            <person name="Li F."/>
        </authorList>
    </citation>
    <scope>NUCLEOTIDE SEQUENCE [LARGE SCALE GENOMIC DNA]</scope>
    <source>
        <strain evidence="6 7">GXAS 306</strain>
    </source>
</reference>
<dbReference type="PANTHER" id="PTHR46580">
    <property type="entry name" value="SENSOR KINASE-RELATED"/>
    <property type="match status" value="1"/>
</dbReference>
<dbReference type="InterPro" id="IPR036116">
    <property type="entry name" value="FN3_sf"/>
</dbReference>
<evidence type="ECO:0000256" key="2">
    <source>
        <dbReference type="ARBA" id="ARBA00022525"/>
    </source>
</evidence>
<dbReference type="Gene3D" id="2.130.10.130">
    <property type="entry name" value="Integrin alpha, N-terminal"/>
    <property type="match status" value="1"/>
</dbReference>
<evidence type="ECO:0000313" key="6">
    <source>
        <dbReference type="EMBL" id="MEW4367846.1"/>
    </source>
</evidence>
<keyword evidence="7" id="KW-1185">Reference proteome</keyword>
<dbReference type="SUPFAM" id="SSF49265">
    <property type="entry name" value="Fibronectin type III"/>
    <property type="match status" value="3"/>
</dbReference>